<dbReference type="PRINTS" id="PR01437">
    <property type="entry name" value="NUOXDRDTASE4"/>
</dbReference>
<feature type="domain" description="NADH:quinone oxidoreductase/Mrp antiporter transmembrane" evidence="9">
    <location>
        <begin position="129"/>
        <end position="422"/>
    </location>
</feature>
<dbReference type="NCBIfam" id="NF009309">
    <property type="entry name" value="PRK12666.1"/>
    <property type="match status" value="1"/>
</dbReference>
<evidence type="ECO:0000313" key="11">
    <source>
        <dbReference type="Proteomes" id="UP000316584"/>
    </source>
</evidence>
<sequence length="515" mass="54267">MSHLPILPILIPLLGGALSLFVEHRRIGTVVQRSVAWVFMLATLAASILLALRAHEGPVLVYLLGDWPARIGIALMVDRLSALMVLTTSLLAGACLLHACSGWDRRAPHFHALFQLQLMGLNGAFLTGDIFNLFVFFEVMLIASYGLLLSGGRGVRMSAGLHYVAFNVAASTLFLIALGMVYGVFGTLNMVEIATRVAGIPAGSLPLAKATIGLLLVVFCAKAALMPLYLWLPEAYTRAPAAVAALFVIMTKVGIYSVLRVGSLMLGEDAGPLAGYGWDWMLPAAVAGLALATLGVLAASRLRVLVAYVVLVSATTLFIAFGLRSAGTIAAGLYYLVHSTFVAAALFLIADLVRRGRGDAGDVLRAFPPAPGVRVVAGAMFLVGAVSVAGLPPLSGFIGKTMLLQAIPEADIRWAWPALLGSSMLVIVGLTRAGTRIFWKPVPVLPALPDGPRPVRGQLRLPETIATMVLLALGVAMSVAPGPVTAYTRAAAEQLLAPSTYIDQVRAAMPQGRRP</sequence>
<feature type="transmembrane region" description="Helical" evidence="8">
    <location>
        <begin position="332"/>
        <end position="353"/>
    </location>
</feature>
<keyword evidence="4 7" id="KW-0812">Transmembrane</keyword>
<feature type="transmembrane region" description="Helical" evidence="8">
    <location>
        <begin position="34"/>
        <end position="52"/>
    </location>
</feature>
<accession>A0A518N523</accession>
<comment type="similarity">
    <text evidence="2">Belongs to the CPA3 antiporters (TC 2.A.63) subunit D family.</text>
</comment>
<dbReference type="InterPro" id="IPR050586">
    <property type="entry name" value="CPA3_Na-H_Antiporter_D"/>
</dbReference>
<dbReference type="PANTHER" id="PTHR42703">
    <property type="entry name" value="NADH DEHYDROGENASE"/>
    <property type="match status" value="1"/>
</dbReference>
<proteinExistence type="inferred from homology"/>
<keyword evidence="5 8" id="KW-1133">Transmembrane helix</keyword>
<evidence type="ECO:0000256" key="1">
    <source>
        <dbReference type="ARBA" id="ARBA00004651"/>
    </source>
</evidence>
<dbReference type="OrthoDB" id="9768329at2"/>
<dbReference type="PANTHER" id="PTHR42703:SF1">
    <property type="entry name" value="NA(+)_H(+) ANTIPORTER SUBUNIT D1"/>
    <property type="match status" value="1"/>
</dbReference>
<reference evidence="10 11" key="1">
    <citation type="submission" date="2019-07" db="EMBL/GenBank/DDBJ databases">
        <title>Full genome sequence of Luteimonas sp. Gr-4.</title>
        <authorList>
            <person name="Im W.-T."/>
        </authorList>
    </citation>
    <scope>NUCLEOTIDE SEQUENCE [LARGE SCALE GENOMIC DNA]</scope>
    <source>
        <strain evidence="10 11">Gr-4</strain>
    </source>
</reference>
<dbReference type="Pfam" id="PF00361">
    <property type="entry name" value="Proton_antipo_M"/>
    <property type="match status" value="1"/>
</dbReference>
<feature type="transmembrane region" description="Helical" evidence="8">
    <location>
        <begin position="239"/>
        <end position="260"/>
    </location>
</feature>
<evidence type="ECO:0000313" key="10">
    <source>
        <dbReference type="EMBL" id="QDW67026.1"/>
    </source>
</evidence>
<feature type="transmembrane region" description="Helical" evidence="8">
    <location>
        <begin position="280"/>
        <end position="298"/>
    </location>
</feature>
<evidence type="ECO:0000256" key="4">
    <source>
        <dbReference type="ARBA" id="ARBA00022692"/>
    </source>
</evidence>
<organism evidence="10 11">
    <name type="scientific">Luteimonas granuli</name>
    <dbReference type="NCBI Taxonomy" id="1176533"/>
    <lineage>
        <taxon>Bacteria</taxon>
        <taxon>Pseudomonadati</taxon>
        <taxon>Pseudomonadota</taxon>
        <taxon>Gammaproteobacteria</taxon>
        <taxon>Lysobacterales</taxon>
        <taxon>Lysobacteraceae</taxon>
        <taxon>Luteimonas</taxon>
    </lineage>
</organism>
<dbReference type="RefSeq" id="WP_144892324.1">
    <property type="nucleotide sequence ID" value="NZ_CP042218.1"/>
</dbReference>
<dbReference type="EMBL" id="CP042218">
    <property type="protein sequence ID" value="QDW67026.1"/>
    <property type="molecule type" value="Genomic_DNA"/>
</dbReference>
<feature type="transmembrane region" description="Helical" evidence="8">
    <location>
        <begin position="6"/>
        <end position="22"/>
    </location>
</feature>
<dbReference type="GO" id="GO:0042773">
    <property type="term" value="P:ATP synthesis coupled electron transport"/>
    <property type="evidence" value="ECO:0007669"/>
    <property type="project" value="InterPro"/>
</dbReference>
<dbReference type="KEGG" id="lug:FPZ22_09090"/>
<name>A0A518N523_9GAMM</name>
<dbReference type="Proteomes" id="UP000316584">
    <property type="component" value="Chromosome"/>
</dbReference>
<evidence type="ECO:0000256" key="2">
    <source>
        <dbReference type="ARBA" id="ARBA00005346"/>
    </source>
</evidence>
<evidence type="ECO:0000259" key="9">
    <source>
        <dbReference type="Pfam" id="PF00361"/>
    </source>
</evidence>
<dbReference type="GO" id="GO:0005886">
    <property type="term" value="C:plasma membrane"/>
    <property type="evidence" value="ECO:0007669"/>
    <property type="project" value="UniProtKB-SubCell"/>
</dbReference>
<feature type="transmembrane region" description="Helical" evidence="8">
    <location>
        <begin position="414"/>
        <end position="431"/>
    </location>
</feature>
<keyword evidence="3" id="KW-1003">Cell membrane</keyword>
<comment type="subcellular location">
    <subcellularLocation>
        <location evidence="1">Cell membrane</location>
        <topology evidence="1">Multi-pass membrane protein</topology>
    </subcellularLocation>
    <subcellularLocation>
        <location evidence="7">Membrane</location>
        <topology evidence="7">Multi-pass membrane protein</topology>
    </subcellularLocation>
</comment>
<feature type="transmembrane region" description="Helical" evidence="8">
    <location>
        <begin position="163"/>
        <end position="185"/>
    </location>
</feature>
<feature type="transmembrane region" description="Helical" evidence="8">
    <location>
        <begin position="373"/>
        <end position="394"/>
    </location>
</feature>
<protein>
    <submittedName>
        <fullName evidence="10">Monovalent cation/H+ antiporter subunit D</fullName>
    </submittedName>
</protein>
<keyword evidence="11" id="KW-1185">Reference proteome</keyword>
<feature type="transmembrane region" description="Helical" evidence="8">
    <location>
        <begin position="212"/>
        <end position="232"/>
    </location>
</feature>
<keyword evidence="6 8" id="KW-0472">Membrane</keyword>
<dbReference type="InterPro" id="IPR001750">
    <property type="entry name" value="ND/Mrp_TM"/>
</dbReference>
<gene>
    <name evidence="10" type="ORF">FPZ22_09090</name>
</gene>
<evidence type="ECO:0000256" key="7">
    <source>
        <dbReference type="RuleBase" id="RU000320"/>
    </source>
</evidence>
<dbReference type="AlphaFoldDB" id="A0A518N523"/>
<dbReference type="InterPro" id="IPR003918">
    <property type="entry name" value="NADH_UbQ_OxRdtase"/>
</dbReference>
<dbReference type="GO" id="GO:0008137">
    <property type="term" value="F:NADH dehydrogenase (ubiquinone) activity"/>
    <property type="evidence" value="ECO:0007669"/>
    <property type="project" value="InterPro"/>
</dbReference>
<evidence type="ECO:0000256" key="6">
    <source>
        <dbReference type="ARBA" id="ARBA00023136"/>
    </source>
</evidence>
<evidence type="ECO:0000256" key="8">
    <source>
        <dbReference type="SAM" id="Phobius"/>
    </source>
</evidence>
<feature type="transmembrane region" description="Helical" evidence="8">
    <location>
        <begin position="133"/>
        <end position="151"/>
    </location>
</feature>
<evidence type="ECO:0000256" key="3">
    <source>
        <dbReference type="ARBA" id="ARBA00022475"/>
    </source>
</evidence>
<evidence type="ECO:0000256" key="5">
    <source>
        <dbReference type="ARBA" id="ARBA00022989"/>
    </source>
</evidence>
<feature type="transmembrane region" description="Helical" evidence="8">
    <location>
        <begin position="305"/>
        <end position="326"/>
    </location>
</feature>